<dbReference type="GO" id="GO:0006635">
    <property type="term" value="P:fatty acid beta-oxidation"/>
    <property type="evidence" value="ECO:0007669"/>
    <property type="project" value="TreeGrafter"/>
</dbReference>
<evidence type="ECO:0000259" key="2">
    <source>
        <dbReference type="Pfam" id="PF22622"/>
    </source>
</evidence>
<name>A0A8J8NM74_HALGN</name>
<feature type="domain" description="MaoC-like" evidence="1">
    <location>
        <begin position="196"/>
        <end position="305"/>
    </location>
</feature>
<accession>A0A8J8NM74</accession>
<gene>
    <name evidence="3" type="ORF">FGO68_gene5744</name>
</gene>
<dbReference type="SUPFAM" id="SSF54637">
    <property type="entry name" value="Thioesterase/thiol ester dehydrase-isomerase"/>
    <property type="match status" value="2"/>
</dbReference>
<evidence type="ECO:0000313" key="4">
    <source>
        <dbReference type="Proteomes" id="UP000785679"/>
    </source>
</evidence>
<dbReference type="Gene3D" id="3.10.129.10">
    <property type="entry name" value="Hotdog Thioesterase"/>
    <property type="match status" value="2"/>
</dbReference>
<dbReference type="AlphaFoldDB" id="A0A8J8NM74"/>
<protein>
    <recommendedName>
        <fullName evidence="5">MaoC-like domain-containing protein</fullName>
    </recommendedName>
</protein>
<evidence type="ECO:0000313" key="3">
    <source>
        <dbReference type="EMBL" id="TNV77100.1"/>
    </source>
</evidence>
<dbReference type="Pfam" id="PF01575">
    <property type="entry name" value="MaoC_dehydratas"/>
    <property type="match status" value="1"/>
</dbReference>
<dbReference type="GO" id="GO:0044594">
    <property type="term" value="F:17-beta-hydroxysteroid dehydrogenase (NAD+) activity"/>
    <property type="evidence" value="ECO:0007669"/>
    <property type="project" value="TreeGrafter"/>
</dbReference>
<dbReference type="PANTHER" id="PTHR13078:SF56">
    <property type="entry name" value="PEROXISOMAL MULTIFUNCTIONAL ENZYME TYPE 2"/>
    <property type="match status" value="1"/>
</dbReference>
<dbReference type="InterPro" id="IPR054357">
    <property type="entry name" value="MFE-2_N"/>
</dbReference>
<dbReference type="InterPro" id="IPR029069">
    <property type="entry name" value="HotDog_dom_sf"/>
</dbReference>
<dbReference type="Proteomes" id="UP000785679">
    <property type="component" value="Unassembled WGS sequence"/>
</dbReference>
<reference evidence="3" key="1">
    <citation type="submission" date="2019-06" db="EMBL/GenBank/DDBJ databases">
        <authorList>
            <person name="Zheng W."/>
        </authorList>
    </citation>
    <scope>NUCLEOTIDE SEQUENCE</scope>
    <source>
        <strain evidence="3">QDHG01</strain>
    </source>
</reference>
<dbReference type="Pfam" id="PF22622">
    <property type="entry name" value="MFE-2_hydrat-2_N"/>
    <property type="match status" value="1"/>
</dbReference>
<dbReference type="OrthoDB" id="60204at2759"/>
<evidence type="ECO:0008006" key="5">
    <source>
        <dbReference type="Google" id="ProtNLM"/>
    </source>
</evidence>
<proteinExistence type="predicted"/>
<evidence type="ECO:0000259" key="1">
    <source>
        <dbReference type="Pfam" id="PF01575"/>
    </source>
</evidence>
<sequence length="344" mass="38288">MAENKEGQSKAEDPLIASLIGKEYSGQFYDLTHDQAALYSLATGLLDNSIIDYSKSQKYLYENDKTFSVFPTMANAFAIKEINHFFRIPELQKLIKHENIPSILLHGEEETRCFTTLEAGEQYGVISKIVDIIDKGKLTIVVVRKDIESVKSKRLHSSITSRYVLQGVGGFGSQGGRVPPLDLHKVSEFTHYGGAIPTLPQQNALYRLTGDKNLIHIDPAIAKKAGLGRPILHGLCTYGITARAVFEKMVAENIITDSSDNIRAITDIGARFTAPVYPGETLDVQISVMDKCKIYYETKVKERNITVLKGYLKYRKPISAGIWTASEASHAANRRLPTLLRKLL</sequence>
<comment type="caution">
    <text evidence="3">The sequence shown here is derived from an EMBL/GenBank/DDBJ whole genome shotgun (WGS) entry which is preliminary data.</text>
</comment>
<dbReference type="EMBL" id="RRYP01012455">
    <property type="protein sequence ID" value="TNV77100.1"/>
    <property type="molecule type" value="Genomic_DNA"/>
</dbReference>
<keyword evidence="4" id="KW-1185">Reference proteome</keyword>
<dbReference type="InterPro" id="IPR002539">
    <property type="entry name" value="MaoC-like_dom"/>
</dbReference>
<organism evidence="3 4">
    <name type="scientific">Halteria grandinella</name>
    <dbReference type="NCBI Taxonomy" id="5974"/>
    <lineage>
        <taxon>Eukaryota</taxon>
        <taxon>Sar</taxon>
        <taxon>Alveolata</taxon>
        <taxon>Ciliophora</taxon>
        <taxon>Intramacronucleata</taxon>
        <taxon>Spirotrichea</taxon>
        <taxon>Stichotrichia</taxon>
        <taxon>Sporadotrichida</taxon>
        <taxon>Halteriidae</taxon>
        <taxon>Halteria</taxon>
    </lineage>
</organism>
<dbReference type="GO" id="GO:0004300">
    <property type="term" value="F:enoyl-CoA hydratase activity"/>
    <property type="evidence" value="ECO:0007669"/>
    <property type="project" value="TreeGrafter"/>
</dbReference>
<dbReference type="PANTHER" id="PTHR13078">
    <property type="entry name" value="PEROXISOMAL MULTIFUNCTIONAL ENZYME TYPE 2-RELATED"/>
    <property type="match status" value="1"/>
</dbReference>
<dbReference type="GO" id="GO:0005777">
    <property type="term" value="C:peroxisome"/>
    <property type="evidence" value="ECO:0007669"/>
    <property type="project" value="TreeGrafter"/>
</dbReference>
<feature type="domain" description="Peroxisomal multifunctional enzyme type 2-like N-terminal" evidence="2">
    <location>
        <begin position="29"/>
        <end position="153"/>
    </location>
</feature>
<dbReference type="GO" id="GO:0003857">
    <property type="term" value="F:(3S)-3-hydroxyacyl-CoA dehydrogenase (NAD+) activity"/>
    <property type="evidence" value="ECO:0007669"/>
    <property type="project" value="TreeGrafter"/>
</dbReference>